<protein>
    <submittedName>
        <fullName evidence="7">FUSC family protein</fullName>
    </submittedName>
</protein>
<dbReference type="EMBL" id="CP163302">
    <property type="protein sequence ID" value="XDP45514.1"/>
    <property type="molecule type" value="Genomic_DNA"/>
</dbReference>
<feature type="transmembrane region" description="Helical" evidence="5">
    <location>
        <begin position="321"/>
        <end position="342"/>
    </location>
</feature>
<accession>A0AB39L3K9</accession>
<comment type="subcellular location">
    <subcellularLocation>
        <location evidence="1">Membrane</location>
        <topology evidence="1">Multi-pass membrane protein</topology>
    </subcellularLocation>
</comment>
<keyword evidence="3 5" id="KW-1133">Transmembrane helix</keyword>
<organism evidence="7">
    <name type="scientific">Sinomonas puerhi</name>
    <dbReference type="NCBI Taxonomy" id="3238584"/>
    <lineage>
        <taxon>Bacteria</taxon>
        <taxon>Bacillati</taxon>
        <taxon>Actinomycetota</taxon>
        <taxon>Actinomycetes</taxon>
        <taxon>Micrococcales</taxon>
        <taxon>Micrococcaceae</taxon>
        <taxon>Sinomonas</taxon>
    </lineage>
</organism>
<evidence type="ECO:0000256" key="3">
    <source>
        <dbReference type="ARBA" id="ARBA00022989"/>
    </source>
</evidence>
<reference evidence="7" key="1">
    <citation type="submission" date="2024-07" db="EMBL/GenBank/DDBJ databases">
        <authorList>
            <person name="fu j."/>
        </authorList>
    </citation>
    <scope>NUCLEOTIDE SEQUENCE</scope>
    <source>
        <strain evidence="7">P10A9</strain>
    </source>
</reference>
<feature type="transmembrane region" description="Helical" evidence="5">
    <location>
        <begin position="20"/>
        <end position="41"/>
    </location>
</feature>
<feature type="transmembrane region" description="Helical" evidence="5">
    <location>
        <begin position="259"/>
        <end position="280"/>
    </location>
</feature>
<feature type="transmembrane region" description="Helical" evidence="5">
    <location>
        <begin position="75"/>
        <end position="99"/>
    </location>
</feature>
<evidence type="ECO:0000256" key="1">
    <source>
        <dbReference type="ARBA" id="ARBA00004141"/>
    </source>
</evidence>
<evidence type="ECO:0000256" key="2">
    <source>
        <dbReference type="ARBA" id="ARBA00022692"/>
    </source>
</evidence>
<keyword evidence="4 5" id="KW-0472">Membrane</keyword>
<dbReference type="RefSeq" id="WP_369046031.1">
    <property type="nucleotide sequence ID" value="NZ_CP163302.1"/>
</dbReference>
<evidence type="ECO:0000256" key="5">
    <source>
        <dbReference type="SAM" id="Phobius"/>
    </source>
</evidence>
<name>A0AB39L3K9_9MICC</name>
<dbReference type="KEGG" id="spue:AB5L97_00350"/>
<evidence type="ECO:0000259" key="6">
    <source>
        <dbReference type="Pfam" id="PF13515"/>
    </source>
</evidence>
<dbReference type="AlphaFoldDB" id="A0AB39L3K9"/>
<feature type="transmembrane region" description="Helical" evidence="5">
    <location>
        <begin position="191"/>
        <end position="210"/>
    </location>
</feature>
<gene>
    <name evidence="7" type="ORF">AB5L97_00350</name>
</gene>
<feature type="transmembrane region" description="Helical" evidence="5">
    <location>
        <begin position="292"/>
        <end position="309"/>
    </location>
</feature>
<dbReference type="InterPro" id="IPR049453">
    <property type="entry name" value="Memb_transporter_dom"/>
</dbReference>
<evidence type="ECO:0000313" key="7">
    <source>
        <dbReference type="EMBL" id="XDP45514.1"/>
    </source>
</evidence>
<feature type="transmembrane region" description="Helical" evidence="5">
    <location>
        <begin position="142"/>
        <end position="164"/>
    </location>
</feature>
<feature type="domain" description="Integral membrane bound transporter" evidence="6">
    <location>
        <begin position="202"/>
        <end position="334"/>
    </location>
</feature>
<dbReference type="GO" id="GO:0016020">
    <property type="term" value="C:membrane"/>
    <property type="evidence" value="ECO:0007669"/>
    <property type="project" value="UniProtKB-SubCell"/>
</dbReference>
<evidence type="ECO:0000256" key="4">
    <source>
        <dbReference type="ARBA" id="ARBA00023136"/>
    </source>
</evidence>
<proteinExistence type="predicted"/>
<keyword evidence="2 5" id="KW-0812">Transmembrane</keyword>
<sequence>MPKIPMPPPAARQLSPDDGAWQHACRVALGLVVPGLVLVAVGRPDLIIYAVFGSFTGMYGRGESRRTRFRHQTQAGAVLLAGATVGILIAAAHAAPWVLVACAVPFTYAAAVAADSLGLNPQGPFFGTLALGALATVPPDRVAPSTAVLICVTTALFSLALGLLGGRSARAPVRHDTEPGRTRLALATAHAGRYALATAAAGSAGVLLGVDHANWAIASAIVPLAAADPGRHLRPGLASVAGRSAHRVLGTFAGLGGTAGLFAVGLDGAAAALVVMALLFPTELFMARHYGLALGFFTPLILMMTQLAARSEPLPLVTFRAVDTLMGVAAGILVAALATTAARRTTAPRTSRPRVTS</sequence>
<dbReference type="Pfam" id="PF13515">
    <property type="entry name" value="FUSC_2"/>
    <property type="match status" value="1"/>
</dbReference>